<sequence>MSGHTNSAAGPVVRGILLNGRRHRYLSWGDPGRPVVSLLHGRTAVVETWNRVAERLSDRFHVVALEQRGHGDSAWAEDGRYHLIDFLEDYETFADQVIPEPYLLVGHSMGSCTSLVYASRRPDRLRGLVLEDGGPPGKTVREAVRADHDRSPESFTSWEAAREHVAREYPHLHGDDLDTRVDTLVRPADSGRYTWRSDVHRLLGDSHLERDELFDTGQWQAVERLTVPTLFLWAARPPCLVEPEVIDRMAAMNPRITKVEIDSGHGIHEEAFEPFMEAVLPFLTERAGPGARGDGR</sequence>
<dbReference type="InterPro" id="IPR029058">
    <property type="entry name" value="AB_hydrolase_fold"/>
</dbReference>
<dbReference type="EMBL" id="JACHMP010000001">
    <property type="protein sequence ID" value="MBB5817089.1"/>
    <property type="molecule type" value="Genomic_DNA"/>
</dbReference>
<dbReference type="PANTHER" id="PTHR43798:SF33">
    <property type="entry name" value="HYDROLASE, PUTATIVE (AFU_ORTHOLOGUE AFUA_2G14860)-RELATED"/>
    <property type="match status" value="1"/>
</dbReference>
<feature type="domain" description="AB hydrolase-1" evidence="1">
    <location>
        <begin position="34"/>
        <end position="271"/>
    </location>
</feature>
<gene>
    <name evidence="2" type="ORF">F4562_000151</name>
</gene>
<dbReference type="Gene3D" id="3.40.50.1820">
    <property type="entry name" value="alpha/beta hydrolase"/>
    <property type="match status" value="1"/>
</dbReference>
<organism evidence="2 3">
    <name type="scientific">Streptosporangium becharense</name>
    <dbReference type="NCBI Taxonomy" id="1816182"/>
    <lineage>
        <taxon>Bacteria</taxon>
        <taxon>Bacillati</taxon>
        <taxon>Actinomycetota</taxon>
        <taxon>Actinomycetes</taxon>
        <taxon>Streptosporangiales</taxon>
        <taxon>Streptosporangiaceae</taxon>
        <taxon>Streptosporangium</taxon>
    </lineage>
</organism>
<evidence type="ECO:0000259" key="1">
    <source>
        <dbReference type="Pfam" id="PF00561"/>
    </source>
</evidence>
<dbReference type="AlphaFoldDB" id="A0A7W9IBF4"/>
<comment type="caution">
    <text evidence="2">The sequence shown here is derived from an EMBL/GenBank/DDBJ whole genome shotgun (WGS) entry which is preliminary data.</text>
</comment>
<dbReference type="InterPro" id="IPR000073">
    <property type="entry name" value="AB_hydrolase_1"/>
</dbReference>
<protein>
    <submittedName>
        <fullName evidence="2">Pimeloyl-ACP methyl ester carboxylesterase</fullName>
    </submittedName>
</protein>
<dbReference type="RefSeq" id="WP_184546086.1">
    <property type="nucleotide sequence ID" value="NZ_JACHMP010000001.1"/>
</dbReference>
<name>A0A7W9IBF4_9ACTN</name>
<dbReference type="GO" id="GO:0016020">
    <property type="term" value="C:membrane"/>
    <property type="evidence" value="ECO:0007669"/>
    <property type="project" value="TreeGrafter"/>
</dbReference>
<dbReference type="Pfam" id="PF00561">
    <property type="entry name" value="Abhydrolase_1"/>
    <property type="match status" value="1"/>
</dbReference>
<dbReference type="InterPro" id="IPR050266">
    <property type="entry name" value="AB_hydrolase_sf"/>
</dbReference>
<evidence type="ECO:0000313" key="3">
    <source>
        <dbReference type="Proteomes" id="UP000540685"/>
    </source>
</evidence>
<dbReference type="GO" id="GO:0003824">
    <property type="term" value="F:catalytic activity"/>
    <property type="evidence" value="ECO:0007669"/>
    <property type="project" value="UniProtKB-ARBA"/>
</dbReference>
<accession>A0A7W9IBF4</accession>
<evidence type="ECO:0000313" key="2">
    <source>
        <dbReference type="EMBL" id="MBB5817089.1"/>
    </source>
</evidence>
<dbReference type="SUPFAM" id="SSF53474">
    <property type="entry name" value="alpha/beta-Hydrolases"/>
    <property type="match status" value="1"/>
</dbReference>
<proteinExistence type="predicted"/>
<dbReference type="PANTHER" id="PTHR43798">
    <property type="entry name" value="MONOACYLGLYCEROL LIPASE"/>
    <property type="match status" value="1"/>
</dbReference>
<dbReference type="Proteomes" id="UP000540685">
    <property type="component" value="Unassembled WGS sequence"/>
</dbReference>
<reference evidence="2 3" key="1">
    <citation type="submission" date="2020-08" db="EMBL/GenBank/DDBJ databases">
        <title>Sequencing the genomes of 1000 actinobacteria strains.</title>
        <authorList>
            <person name="Klenk H.-P."/>
        </authorList>
    </citation>
    <scope>NUCLEOTIDE SEQUENCE [LARGE SCALE GENOMIC DNA]</scope>
    <source>
        <strain evidence="2 3">DSM 46887</strain>
    </source>
</reference>
<dbReference type="PRINTS" id="PR00111">
    <property type="entry name" value="ABHYDROLASE"/>
</dbReference>
<keyword evidence="3" id="KW-1185">Reference proteome</keyword>